<feature type="non-terminal residue" evidence="6">
    <location>
        <position position="238"/>
    </location>
</feature>
<evidence type="ECO:0000256" key="4">
    <source>
        <dbReference type="ARBA" id="ARBA00023014"/>
    </source>
</evidence>
<gene>
    <name evidence="6" type="ORF">METZ01_LOCUS479306</name>
</gene>
<reference evidence="6" key="1">
    <citation type="submission" date="2018-05" db="EMBL/GenBank/DDBJ databases">
        <authorList>
            <person name="Lanie J.A."/>
            <person name="Ng W.-L."/>
            <person name="Kazmierczak K.M."/>
            <person name="Andrzejewski T.M."/>
            <person name="Davidsen T.M."/>
            <person name="Wayne K.J."/>
            <person name="Tettelin H."/>
            <person name="Glass J.I."/>
            <person name="Rusch D."/>
            <person name="Podicherti R."/>
            <person name="Tsui H.-C.T."/>
            <person name="Winkler M.E."/>
        </authorList>
    </citation>
    <scope>NUCLEOTIDE SEQUENCE</scope>
</reference>
<feature type="domain" description="4Fe-4S ferredoxin-type" evidence="5">
    <location>
        <begin position="129"/>
        <end position="159"/>
    </location>
</feature>
<dbReference type="InterPro" id="IPR017896">
    <property type="entry name" value="4Fe4S_Fe-S-bd"/>
</dbReference>
<dbReference type="PANTHER" id="PTHR24960:SF79">
    <property type="entry name" value="PHOTOSYSTEM I IRON-SULFUR CENTER"/>
    <property type="match status" value="1"/>
</dbReference>
<dbReference type="GO" id="GO:0051539">
    <property type="term" value="F:4 iron, 4 sulfur cluster binding"/>
    <property type="evidence" value="ECO:0007669"/>
    <property type="project" value="UniProtKB-KW"/>
</dbReference>
<proteinExistence type="predicted"/>
<keyword evidence="1" id="KW-0004">4Fe-4S</keyword>
<protein>
    <recommendedName>
        <fullName evidence="5">4Fe-4S ferredoxin-type domain-containing protein</fullName>
    </recommendedName>
</protein>
<keyword evidence="3" id="KW-0408">Iron</keyword>
<feature type="domain" description="4Fe-4S ferredoxin-type" evidence="5">
    <location>
        <begin position="96"/>
        <end position="126"/>
    </location>
</feature>
<evidence type="ECO:0000313" key="6">
    <source>
        <dbReference type="EMBL" id="SVE26452.1"/>
    </source>
</evidence>
<dbReference type="SUPFAM" id="SSF54862">
    <property type="entry name" value="4Fe-4S ferredoxins"/>
    <property type="match status" value="1"/>
</dbReference>
<dbReference type="InterPro" id="IPR050157">
    <property type="entry name" value="PSI_iron-sulfur_center"/>
</dbReference>
<dbReference type="EMBL" id="UINC01205328">
    <property type="protein sequence ID" value="SVE26452.1"/>
    <property type="molecule type" value="Genomic_DNA"/>
</dbReference>
<evidence type="ECO:0000256" key="2">
    <source>
        <dbReference type="ARBA" id="ARBA00022723"/>
    </source>
</evidence>
<keyword evidence="4" id="KW-0411">Iron-sulfur</keyword>
<name>A0A383C2Q9_9ZZZZ</name>
<sequence>MNSRTEQLQSLFENSKYFKMICGAGNEDLEEVRRLAMIYTLAGAKGLDISASTSVVKAAMNGIDRAYDVSNKLDIDIGIRPFIMVSIGMPGDHHVRKAFINEDLCIKCGLCAAPVCPTEAIEKFKVKDEVAFVIEEKCIGCGACSAICPILECISYDHNEKELSDILPSCIELGAENIELHAGIAETDLILNEWEVVLKSNPNGYNSMCLDRLHIGNFELLNRIEKVQKSISGKPKLI</sequence>
<accession>A0A383C2Q9</accession>
<organism evidence="6">
    <name type="scientific">marine metagenome</name>
    <dbReference type="NCBI Taxonomy" id="408172"/>
    <lineage>
        <taxon>unclassified sequences</taxon>
        <taxon>metagenomes</taxon>
        <taxon>ecological metagenomes</taxon>
    </lineage>
</organism>
<dbReference type="AlphaFoldDB" id="A0A383C2Q9"/>
<dbReference type="PROSITE" id="PS00198">
    <property type="entry name" value="4FE4S_FER_1"/>
    <property type="match status" value="1"/>
</dbReference>
<evidence type="ECO:0000259" key="5">
    <source>
        <dbReference type="PROSITE" id="PS51379"/>
    </source>
</evidence>
<dbReference type="GO" id="GO:0046872">
    <property type="term" value="F:metal ion binding"/>
    <property type="evidence" value="ECO:0007669"/>
    <property type="project" value="UniProtKB-KW"/>
</dbReference>
<dbReference type="PROSITE" id="PS51379">
    <property type="entry name" value="4FE4S_FER_2"/>
    <property type="match status" value="2"/>
</dbReference>
<evidence type="ECO:0000256" key="3">
    <source>
        <dbReference type="ARBA" id="ARBA00023004"/>
    </source>
</evidence>
<dbReference type="Pfam" id="PF14697">
    <property type="entry name" value="Fer4_21"/>
    <property type="match status" value="1"/>
</dbReference>
<dbReference type="Gene3D" id="3.30.70.20">
    <property type="match status" value="1"/>
</dbReference>
<keyword evidence="2" id="KW-0479">Metal-binding</keyword>
<dbReference type="PANTHER" id="PTHR24960">
    <property type="entry name" value="PHOTOSYSTEM I IRON-SULFUR CENTER-RELATED"/>
    <property type="match status" value="1"/>
</dbReference>
<evidence type="ECO:0000256" key="1">
    <source>
        <dbReference type="ARBA" id="ARBA00022485"/>
    </source>
</evidence>
<dbReference type="InterPro" id="IPR017900">
    <property type="entry name" value="4Fe4S_Fe_S_CS"/>
</dbReference>